<keyword evidence="2" id="KW-1185">Reference proteome</keyword>
<accession>A0AAD6WRA1</accession>
<evidence type="ECO:0000313" key="2">
    <source>
        <dbReference type="Proteomes" id="UP001218188"/>
    </source>
</evidence>
<organism evidence="1 2">
    <name type="scientific">Mycena alexandri</name>
    <dbReference type="NCBI Taxonomy" id="1745969"/>
    <lineage>
        <taxon>Eukaryota</taxon>
        <taxon>Fungi</taxon>
        <taxon>Dikarya</taxon>
        <taxon>Basidiomycota</taxon>
        <taxon>Agaricomycotina</taxon>
        <taxon>Agaricomycetes</taxon>
        <taxon>Agaricomycetidae</taxon>
        <taxon>Agaricales</taxon>
        <taxon>Marasmiineae</taxon>
        <taxon>Mycenaceae</taxon>
        <taxon>Mycena</taxon>
    </lineage>
</organism>
<comment type="caution">
    <text evidence="1">The sequence shown here is derived from an EMBL/GenBank/DDBJ whole genome shotgun (WGS) entry which is preliminary data.</text>
</comment>
<sequence>MAPYPFSPQNGGFWTFSSPLDVENGILFLLHRIPVQINVEWCKLWTWSSVKRKFQPKDHRGSNTCCSRAPYLKADEQYSMKPQRSTEQMQQPEYNKLFKGTKFHFHTETVTAKSTACFGHLKSIRIEHQVHLEQRHQCSPKGPRPWDAKALTRPWPRAWKNLAGHSDLGFFTEKISNFEVFASLAVHIYHLAAPWALGAGNYKGNRGAYTSLIGLSESAGGPCFSVLNFFWATAKLPLNAWEIFTKALEVPLTQGLGLNKALVSASPDPKALRTITQGANIGAIVISATNPQPNGTRCVLGLYLQIIM</sequence>
<reference evidence="1" key="1">
    <citation type="submission" date="2023-03" db="EMBL/GenBank/DDBJ databases">
        <title>Massive genome expansion in bonnet fungi (Mycena s.s.) driven by repeated elements and novel gene families across ecological guilds.</title>
        <authorList>
            <consortium name="Lawrence Berkeley National Laboratory"/>
            <person name="Harder C.B."/>
            <person name="Miyauchi S."/>
            <person name="Viragh M."/>
            <person name="Kuo A."/>
            <person name="Thoen E."/>
            <person name="Andreopoulos B."/>
            <person name="Lu D."/>
            <person name="Skrede I."/>
            <person name="Drula E."/>
            <person name="Henrissat B."/>
            <person name="Morin E."/>
            <person name="Kohler A."/>
            <person name="Barry K."/>
            <person name="LaButti K."/>
            <person name="Morin E."/>
            <person name="Salamov A."/>
            <person name="Lipzen A."/>
            <person name="Mereny Z."/>
            <person name="Hegedus B."/>
            <person name="Baldrian P."/>
            <person name="Stursova M."/>
            <person name="Weitz H."/>
            <person name="Taylor A."/>
            <person name="Grigoriev I.V."/>
            <person name="Nagy L.G."/>
            <person name="Martin F."/>
            <person name="Kauserud H."/>
        </authorList>
    </citation>
    <scope>NUCLEOTIDE SEQUENCE</scope>
    <source>
        <strain evidence="1">CBHHK200</strain>
    </source>
</reference>
<evidence type="ECO:0000313" key="1">
    <source>
        <dbReference type="EMBL" id="KAJ7018039.1"/>
    </source>
</evidence>
<gene>
    <name evidence="1" type="ORF">C8F04DRAFT_1199607</name>
</gene>
<dbReference type="EMBL" id="JARJCM010000365">
    <property type="protein sequence ID" value="KAJ7018039.1"/>
    <property type="molecule type" value="Genomic_DNA"/>
</dbReference>
<proteinExistence type="predicted"/>
<protein>
    <submittedName>
        <fullName evidence="1">Uncharacterized protein</fullName>
    </submittedName>
</protein>
<dbReference type="AlphaFoldDB" id="A0AAD6WRA1"/>
<dbReference type="Proteomes" id="UP001218188">
    <property type="component" value="Unassembled WGS sequence"/>
</dbReference>
<name>A0AAD6WRA1_9AGAR</name>